<evidence type="ECO:0000256" key="10">
    <source>
        <dbReference type="ARBA" id="ARBA00023211"/>
    </source>
</evidence>
<dbReference type="Proteomes" id="UP000317593">
    <property type="component" value="Unassembled WGS sequence"/>
</dbReference>
<dbReference type="SUPFAM" id="SSF52440">
    <property type="entry name" value="PreATP-grasp domain"/>
    <property type="match status" value="1"/>
</dbReference>
<accession>A0A521DAD0</accession>
<dbReference type="FunFam" id="3.90.600.10:FF:000001">
    <property type="entry name" value="Trifunctional purine biosynthetic protein adenosine-3"/>
    <property type="match status" value="1"/>
</dbReference>
<dbReference type="Gene3D" id="3.30.1490.20">
    <property type="entry name" value="ATP-grasp fold, A domain"/>
    <property type="match status" value="1"/>
</dbReference>
<dbReference type="EC" id="6.3.4.13" evidence="4 14"/>
<dbReference type="SMART" id="SM01209">
    <property type="entry name" value="GARS_A"/>
    <property type="match status" value="1"/>
</dbReference>
<keyword evidence="9 15" id="KW-0067">ATP-binding</keyword>
<evidence type="ECO:0000256" key="4">
    <source>
        <dbReference type="ARBA" id="ARBA00013255"/>
    </source>
</evidence>
<dbReference type="InterPro" id="IPR013815">
    <property type="entry name" value="ATP_grasp_subdomain_1"/>
</dbReference>
<evidence type="ECO:0000256" key="1">
    <source>
        <dbReference type="ARBA" id="ARBA00001936"/>
    </source>
</evidence>
<dbReference type="RefSeq" id="WP_185958360.1">
    <property type="nucleotide sequence ID" value="NZ_FXTH01000009.1"/>
</dbReference>
<keyword evidence="8 14" id="KW-0658">Purine biosynthesis</keyword>
<dbReference type="GO" id="GO:0004637">
    <property type="term" value="F:phosphoribosylamine-glycine ligase activity"/>
    <property type="evidence" value="ECO:0007669"/>
    <property type="project" value="UniProtKB-UniRule"/>
</dbReference>
<dbReference type="InterPro" id="IPR000115">
    <property type="entry name" value="PRibGlycinamide_synth"/>
</dbReference>
<dbReference type="SUPFAM" id="SSF51246">
    <property type="entry name" value="Rudiment single hybrid motif"/>
    <property type="match status" value="1"/>
</dbReference>
<dbReference type="Gene3D" id="3.90.600.10">
    <property type="entry name" value="Phosphoribosylglycinamide synthetase, C-terminal domain"/>
    <property type="match status" value="1"/>
</dbReference>
<dbReference type="InterPro" id="IPR020560">
    <property type="entry name" value="PRibGlycinamide_synth_C-dom"/>
</dbReference>
<comment type="catalytic activity">
    <reaction evidence="14">
        <text>5-phospho-beta-D-ribosylamine + glycine + ATP = N(1)-(5-phospho-beta-D-ribosyl)glycinamide + ADP + phosphate + H(+)</text>
        <dbReference type="Rhea" id="RHEA:17453"/>
        <dbReference type="ChEBI" id="CHEBI:15378"/>
        <dbReference type="ChEBI" id="CHEBI:30616"/>
        <dbReference type="ChEBI" id="CHEBI:43474"/>
        <dbReference type="ChEBI" id="CHEBI:57305"/>
        <dbReference type="ChEBI" id="CHEBI:58681"/>
        <dbReference type="ChEBI" id="CHEBI:143788"/>
        <dbReference type="ChEBI" id="CHEBI:456216"/>
        <dbReference type="EC" id="6.3.4.13"/>
    </reaction>
</comment>
<dbReference type="Pfam" id="PF01071">
    <property type="entry name" value="GARS_A"/>
    <property type="match status" value="1"/>
</dbReference>
<evidence type="ECO:0000256" key="14">
    <source>
        <dbReference type="HAMAP-Rule" id="MF_00138"/>
    </source>
</evidence>
<dbReference type="GO" id="GO:0009113">
    <property type="term" value="P:purine nucleobase biosynthetic process"/>
    <property type="evidence" value="ECO:0007669"/>
    <property type="project" value="InterPro"/>
</dbReference>
<dbReference type="InterPro" id="IPR020562">
    <property type="entry name" value="PRibGlycinamide_synth_N"/>
</dbReference>
<name>A0A521DAD0_9BACT</name>
<dbReference type="Pfam" id="PF02844">
    <property type="entry name" value="GARS_N"/>
    <property type="match status" value="1"/>
</dbReference>
<dbReference type="InterPro" id="IPR020559">
    <property type="entry name" value="PRibGlycinamide_synth_CS"/>
</dbReference>
<dbReference type="InterPro" id="IPR016185">
    <property type="entry name" value="PreATP-grasp_dom_sf"/>
</dbReference>
<proteinExistence type="inferred from homology"/>
<dbReference type="PROSITE" id="PS00184">
    <property type="entry name" value="GARS"/>
    <property type="match status" value="1"/>
</dbReference>
<dbReference type="GO" id="GO:0005524">
    <property type="term" value="F:ATP binding"/>
    <property type="evidence" value="ECO:0007669"/>
    <property type="project" value="UniProtKB-UniRule"/>
</dbReference>
<dbReference type="Pfam" id="PF02843">
    <property type="entry name" value="GARS_C"/>
    <property type="match status" value="1"/>
</dbReference>
<feature type="domain" description="ATP-grasp" evidence="16">
    <location>
        <begin position="109"/>
        <end position="318"/>
    </location>
</feature>
<dbReference type="PROSITE" id="PS50975">
    <property type="entry name" value="ATP_GRASP"/>
    <property type="match status" value="1"/>
</dbReference>
<keyword evidence="5 14" id="KW-0436">Ligase</keyword>
<dbReference type="NCBIfam" id="TIGR00877">
    <property type="entry name" value="purD"/>
    <property type="match status" value="1"/>
</dbReference>
<keyword evidence="7 15" id="KW-0547">Nucleotide-binding</keyword>
<evidence type="ECO:0000256" key="8">
    <source>
        <dbReference type="ARBA" id="ARBA00022755"/>
    </source>
</evidence>
<evidence type="ECO:0000313" key="18">
    <source>
        <dbReference type="Proteomes" id="UP000317593"/>
    </source>
</evidence>
<evidence type="ECO:0000256" key="9">
    <source>
        <dbReference type="ARBA" id="ARBA00022840"/>
    </source>
</evidence>
<gene>
    <name evidence="14" type="primary">purD</name>
    <name evidence="17" type="ORF">SAMN06265218_10990</name>
</gene>
<dbReference type="FunFam" id="3.30.470.20:FF:000018">
    <property type="entry name" value="Trifunctional purine biosynthetic protein adenosine-3"/>
    <property type="match status" value="1"/>
</dbReference>
<dbReference type="AlphaFoldDB" id="A0A521DAD0"/>
<dbReference type="GO" id="GO:0006189">
    <property type="term" value="P:'de novo' IMP biosynthetic process"/>
    <property type="evidence" value="ECO:0007669"/>
    <property type="project" value="UniProtKB-UniRule"/>
</dbReference>
<keyword evidence="18" id="KW-1185">Reference proteome</keyword>
<dbReference type="GO" id="GO:0046872">
    <property type="term" value="F:metal ion binding"/>
    <property type="evidence" value="ECO:0007669"/>
    <property type="project" value="UniProtKB-KW"/>
</dbReference>
<dbReference type="InterPro" id="IPR011054">
    <property type="entry name" value="Rudment_hybrid_motif"/>
</dbReference>
<dbReference type="SMART" id="SM01210">
    <property type="entry name" value="GARS_C"/>
    <property type="match status" value="1"/>
</dbReference>
<reference evidence="17 18" key="1">
    <citation type="submission" date="2017-05" db="EMBL/GenBank/DDBJ databases">
        <authorList>
            <person name="Varghese N."/>
            <person name="Submissions S."/>
        </authorList>
    </citation>
    <scope>NUCLEOTIDE SEQUENCE [LARGE SCALE GENOMIC DNA]</scope>
    <source>
        <strain evidence="17 18">DSM 21194</strain>
    </source>
</reference>
<evidence type="ECO:0000256" key="15">
    <source>
        <dbReference type="PROSITE-ProRule" id="PRU00409"/>
    </source>
</evidence>
<evidence type="ECO:0000256" key="11">
    <source>
        <dbReference type="ARBA" id="ARBA00038345"/>
    </source>
</evidence>
<comment type="cofactor">
    <cofactor evidence="1">
        <name>Mn(2+)</name>
        <dbReference type="ChEBI" id="CHEBI:29035"/>
    </cofactor>
</comment>
<protein>
    <recommendedName>
        <fullName evidence="4 14">Phosphoribosylamine--glycine ligase</fullName>
        <ecNumber evidence="4 14">6.3.4.13</ecNumber>
    </recommendedName>
    <alternativeName>
        <fullName evidence="14">GARS</fullName>
    </alternativeName>
    <alternativeName>
        <fullName evidence="12 14">Glycinamide ribonucleotide synthetase</fullName>
    </alternativeName>
    <alternativeName>
        <fullName evidence="13 14">Phosphoribosylglycinamide synthetase</fullName>
    </alternativeName>
</protein>
<dbReference type="EMBL" id="FXTH01000009">
    <property type="protein sequence ID" value="SMO68674.1"/>
    <property type="molecule type" value="Genomic_DNA"/>
</dbReference>
<comment type="pathway">
    <text evidence="3 14">Purine metabolism; IMP biosynthesis via de novo pathway; N(1)-(5-phospho-D-ribosyl)glycinamide from 5-phospho-alpha-D-ribose 1-diphosphate: step 2/2.</text>
</comment>
<dbReference type="Gene3D" id="3.40.50.20">
    <property type="match status" value="1"/>
</dbReference>
<evidence type="ECO:0000313" key="17">
    <source>
        <dbReference type="EMBL" id="SMO68674.1"/>
    </source>
</evidence>
<sequence length="429" mass="46904">MGLNVLLLGSGGREHAMAWSMAKSDRLDDLYIAPGNPGTAQLGENVDLALADFDAILAFVENNNIDLTVVGPEQPLVEGITDFLEAEGHKVFGPSRIAAQLEGSKKFANEFMKKNHIPTADFETYSQDEFDQALSVIKKKDNYPVVLKADGLAGGKGVFICETEEEVEKRLDELKENTRFGDAAETLVVEEFMKGEEASVFVISDGKTAKIIHYAQDHKRIGEGDTGLNTGGMGAYAPTPVLGKRMLQRIEKEVILPTVSAMLLDGNPYKGILYCGLMITEEGPKVVEYNCRFGDPECQAILPSLESDLLELMEAAADQRLDQKEVRIDDKYRCCVVLASKGYPLDYEKGKEITGIEDVSDDALVFHAGTKAEGGKIFTDGGRVMNVVGAGKTLPEAIKNTYSEVKKINFENKYYRSDIGAKGLAHLDE</sequence>
<keyword evidence="6" id="KW-0479">Metal-binding</keyword>
<dbReference type="SUPFAM" id="SSF56059">
    <property type="entry name" value="Glutathione synthetase ATP-binding domain-like"/>
    <property type="match status" value="1"/>
</dbReference>
<organism evidence="17 18">
    <name type="scientific">Fodinibius sediminis</name>
    <dbReference type="NCBI Taxonomy" id="1214077"/>
    <lineage>
        <taxon>Bacteria</taxon>
        <taxon>Pseudomonadati</taxon>
        <taxon>Balneolota</taxon>
        <taxon>Balneolia</taxon>
        <taxon>Balneolales</taxon>
        <taxon>Balneolaceae</taxon>
        <taxon>Fodinibius</taxon>
    </lineage>
</organism>
<evidence type="ECO:0000256" key="2">
    <source>
        <dbReference type="ARBA" id="ARBA00001946"/>
    </source>
</evidence>
<evidence type="ECO:0000259" key="16">
    <source>
        <dbReference type="PROSITE" id="PS50975"/>
    </source>
</evidence>
<evidence type="ECO:0000256" key="6">
    <source>
        <dbReference type="ARBA" id="ARBA00022723"/>
    </source>
</evidence>
<evidence type="ECO:0000256" key="3">
    <source>
        <dbReference type="ARBA" id="ARBA00005174"/>
    </source>
</evidence>
<dbReference type="InterPro" id="IPR020561">
    <property type="entry name" value="PRibGlycinamid_synth_ATP-grasp"/>
</dbReference>
<evidence type="ECO:0000256" key="5">
    <source>
        <dbReference type="ARBA" id="ARBA00022598"/>
    </source>
</evidence>
<comment type="cofactor">
    <cofactor evidence="2">
        <name>Mg(2+)</name>
        <dbReference type="ChEBI" id="CHEBI:18420"/>
    </cofactor>
</comment>
<dbReference type="PANTHER" id="PTHR43472:SF1">
    <property type="entry name" value="PHOSPHORIBOSYLAMINE--GLYCINE LIGASE, CHLOROPLASTIC"/>
    <property type="match status" value="1"/>
</dbReference>
<dbReference type="HAMAP" id="MF_00138">
    <property type="entry name" value="GARS"/>
    <property type="match status" value="1"/>
</dbReference>
<evidence type="ECO:0000256" key="13">
    <source>
        <dbReference type="ARBA" id="ARBA00042864"/>
    </source>
</evidence>
<dbReference type="PANTHER" id="PTHR43472">
    <property type="entry name" value="PHOSPHORIBOSYLAMINE--GLYCINE LIGASE"/>
    <property type="match status" value="1"/>
</dbReference>
<dbReference type="UniPathway" id="UPA00074">
    <property type="reaction ID" value="UER00125"/>
</dbReference>
<comment type="similarity">
    <text evidence="11 14">Belongs to the GARS family.</text>
</comment>
<keyword evidence="10" id="KW-0464">Manganese</keyword>
<evidence type="ECO:0000256" key="7">
    <source>
        <dbReference type="ARBA" id="ARBA00022741"/>
    </source>
</evidence>
<dbReference type="InterPro" id="IPR011761">
    <property type="entry name" value="ATP-grasp"/>
</dbReference>
<dbReference type="Gene3D" id="3.30.470.20">
    <property type="entry name" value="ATP-grasp fold, B domain"/>
    <property type="match status" value="1"/>
</dbReference>
<evidence type="ECO:0000256" key="12">
    <source>
        <dbReference type="ARBA" id="ARBA00042242"/>
    </source>
</evidence>
<dbReference type="InterPro" id="IPR037123">
    <property type="entry name" value="PRibGlycinamide_synth_C_sf"/>
</dbReference>